<dbReference type="SUPFAM" id="SSF47060">
    <property type="entry name" value="S15/NS1 RNA-binding domain"/>
    <property type="match status" value="1"/>
</dbReference>
<dbReference type="NCBIfam" id="TIGR00952">
    <property type="entry name" value="S15_bact"/>
    <property type="match status" value="1"/>
</dbReference>
<dbReference type="InterPro" id="IPR009068">
    <property type="entry name" value="uS15_NS1_RNA-bd_sf"/>
</dbReference>
<dbReference type="InterPro" id="IPR052137">
    <property type="entry name" value="uS15_ribosomal"/>
</dbReference>
<dbReference type="PANTHER" id="PTHR46685:SF1">
    <property type="entry name" value="SMALL RIBOSOMAL SUBUNIT PROTEIN US15M"/>
    <property type="match status" value="1"/>
</dbReference>
<evidence type="ECO:0000256" key="3">
    <source>
        <dbReference type="ARBA" id="ARBA00022946"/>
    </source>
</evidence>
<accession>A0AAJ7J287</accession>
<name>A0AAJ7J287_9HYME</name>
<sequence>MSLTIKCSKLLNSVNHVYKMGGYYACRSFITVEEAKNIKWYKPARVPHIDPRQTGDLGLEVNVKPTDTILYYKNSKELEDASDIVKKMFTVEYRGFKEYRNLKREEIINRVKRHVSDRGSVEVQIAAMTSEIQDLQKYMEVHPTDTKTKVFLSELIDKRKKYLKFLRNWDYRRFEWVLENLNLTYIGPPERYGHVSRKDCIRKLTQIHCDNIVQKKLDTYKAELKEQQRAFYIEKAEKLAKIMKDEKEVGLPVTVTEEEIEAARKKAEELLNENKV</sequence>
<dbReference type="Pfam" id="PF00312">
    <property type="entry name" value="Ribosomal_S15"/>
    <property type="match status" value="1"/>
</dbReference>
<keyword evidence="5" id="KW-0496">Mitochondrion</keyword>
<gene>
    <name evidence="11" type="primary">LOC108626282</name>
</gene>
<keyword evidence="6 9" id="KW-0687">Ribonucleoprotein</keyword>
<dbReference type="GeneID" id="108626282"/>
<dbReference type="Proteomes" id="UP000694925">
    <property type="component" value="Unplaced"/>
</dbReference>
<evidence type="ECO:0000256" key="7">
    <source>
        <dbReference type="ARBA" id="ARBA00035249"/>
    </source>
</evidence>
<dbReference type="PANTHER" id="PTHR46685">
    <property type="entry name" value="28S RIBOSOMAL PROTEIN S15, MITOCHONDRIAL"/>
    <property type="match status" value="1"/>
</dbReference>
<reference evidence="11" key="1">
    <citation type="submission" date="2025-08" db="UniProtKB">
        <authorList>
            <consortium name="RefSeq"/>
        </authorList>
    </citation>
    <scope>IDENTIFICATION</scope>
    <source>
        <tissue evidence="11">Whole body</tissue>
    </source>
</reference>
<keyword evidence="10" id="KW-1185">Reference proteome</keyword>
<dbReference type="GO" id="GO:0032543">
    <property type="term" value="P:mitochondrial translation"/>
    <property type="evidence" value="ECO:0007669"/>
    <property type="project" value="TreeGrafter"/>
</dbReference>
<evidence type="ECO:0000256" key="9">
    <source>
        <dbReference type="RuleBase" id="RU003919"/>
    </source>
</evidence>
<dbReference type="CDD" id="cd00677">
    <property type="entry name" value="S15_NS1_EPRS_RNA-bind"/>
    <property type="match status" value="1"/>
</dbReference>
<keyword evidence="3" id="KW-0809">Transit peptide</keyword>
<dbReference type="CTD" id="37587"/>
<evidence type="ECO:0000256" key="8">
    <source>
        <dbReference type="ARBA" id="ARBA00035528"/>
    </source>
</evidence>
<proteinExistence type="inferred from homology"/>
<dbReference type="SMART" id="SM01387">
    <property type="entry name" value="Ribosomal_S15"/>
    <property type="match status" value="1"/>
</dbReference>
<evidence type="ECO:0000313" key="10">
    <source>
        <dbReference type="Proteomes" id="UP000694925"/>
    </source>
</evidence>
<dbReference type="GO" id="GO:0003735">
    <property type="term" value="F:structural constituent of ribosome"/>
    <property type="evidence" value="ECO:0007669"/>
    <property type="project" value="InterPro"/>
</dbReference>
<comment type="similarity">
    <text evidence="2 9">Belongs to the universal ribosomal protein uS15 family.</text>
</comment>
<protein>
    <recommendedName>
        <fullName evidence="7">Small ribosomal subunit protein uS15m</fullName>
    </recommendedName>
    <alternativeName>
        <fullName evidence="8">28S ribosomal protein S15, mitochondrial</fullName>
    </alternativeName>
</protein>
<dbReference type="InterPro" id="IPR000589">
    <property type="entry name" value="Ribosomal_uS15"/>
</dbReference>
<dbReference type="RefSeq" id="XP_017882362.1">
    <property type="nucleotide sequence ID" value="XM_018026873.2"/>
</dbReference>
<comment type="subcellular location">
    <subcellularLocation>
        <location evidence="1">Mitochondrion</location>
    </subcellularLocation>
</comment>
<evidence type="ECO:0000256" key="2">
    <source>
        <dbReference type="ARBA" id="ARBA00008434"/>
    </source>
</evidence>
<evidence type="ECO:0000256" key="1">
    <source>
        <dbReference type="ARBA" id="ARBA00004173"/>
    </source>
</evidence>
<dbReference type="InterPro" id="IPR005290">
    <property type="entry name" value="Ribosomal_uS15_bac-type"/>
</dbReference>
<evidence type="ECO:0000256" key="6">
    <source>
        <dbReference type="ARBA" id="ARBA00023274"/>
    </source>
</evidence>
<dbReference type="AlphaFoldDB" id="A0AAJ7J287"/>
<organism evidence="10 11">
    <name type="scientific">Ceratina calcarata</name>
    <dbReference type="NCBI Taxonomy" id="156304"/>
    <lineage>
        <taxon>Eukaryota</taxon>
        <taxon>Metazoa</taxon>
        <taxon>Ecdysozoa</taxon>
        <taxon>Arthropoda</taxon>
        <taxon>Hexapoda</taxon>
        <taxon>Insecta</taxon>
        <taxon>Pterygota</taxon>
        <taxon>Neoptera</taxon>
        <taxon>Endopterygota</taxon>
        <taxon>Hymenoptera</taxon>
        <taxon>Apocrita</taxon>
        <taxon>Aculeata</taxon>
        <taxon>Apoidea</taxon>
        <taxon>Anthophila</taxon>
        <taxon>Apidae</taxon>
        <taxon>Ceratina</taxon>
        <taxon>Zadontomerus</taxon>
    </lineage>
</organism>
<dbReference type="KEGG" id="ccal:108626282"/>
<keyword evidence="4 9" id="KW-0689">Ribosomal protein</keyword>
<dbReference type="Gene3D" id="1.10.287.10">
    <property type="entry name" value="S15/NS1, RNA-binding"/>
    <property type="match status" value="1"/>
</dbReference>
<evidence type="ECO:0000256" key="5">
    <source>
        <dbReference type="ARBA" id="ARBA00023128"/>
    </source>
</evidence>
<dbReference type="GO" id="GO:0005763">
    <property type="term" value="C:mitochondrial small ribosomal subunit"/>
    <property type="evidence" value="ECO:0007669"/>
    <property type="project" value="TreeGrafter"/>
</dbReference>
<dbReference type="GO" id="GO:0003723">
    <property type="term" value="F:RNA binding"/>
    <property type="evidence" value="ECO:0007669"/>
    <property type="project" value="TreeGrafter"/>
</dbReference>
<evidence type="ECO:0000313" key="11">
    <source>
        <dbReference type="RefSeq" id="XP_017882362.1"/>
    </source>
</evidence>
<evidence type="ECO:0000256" key="4">
    <source>
        <dbReference type="ARBA" id="ARBA00022980"/>
    </source>
</evidence>
<dbReference type="HAMAP" id="MF_01343_B">
    <property type="entry name" value="Ribosomal_uS15_B"/>
    <property type="match status" value="1"/>
</dbReference>